<dbReference type="EMBL" id="CZAI01000016">
    <property type="protein sequence ID" value="CUQ20175.1"/>
    <property type="molecule type" value="Genomic_DNA"/>
</dbReference>
<comment type="catalytic activity">
    <reaction evidence="1">
        <text>Hydrolysis of terminal non-reducing N-acetyl-D-hexosamine residues in N-acetyl-beta-D-hexosaminides.</text>
        <dbReference type="EC" id="3.2.1.52"/>
    </reaction>
</comment>
<comment type="similarity">
    <text evidence="2">Belongs to the glycosyl hydrolase 20 family.</text>
</comment>
<feature type="domain" description="Glycoside hydrolase family 20 catalytic" evidence="7">
    <location>
        <begin position="130"/>
        <end position="496"/>
    </location>
</feature>
<dbReference type="PRINTS" id="PR00738">
    <property type="entry name" value="GLHYDRLASE20"/>
</dbReference>
<sequence length="625" mass="71844">MKNCLLSGLTKWIIRGSSSCCLAILVACTPAKVQLNVVPLPNDMEIKTGFFEVDSAQFANESMDKFITCRIDSAFNRDLGEEGYNLSVSSGTIRLNACTEKGAFYGKQTLKQLLSSRGIPCVEIKDAPRFSYRGLHIDVSRHFFPKEEIIKLLDEMAYYKLNKFHFHLTDNGGWRIQIDKYPRLTSMGAFRTQCEWVEWWDKKDRTYLPEGTPNAYGGYYTKEDIREILAHAEKLHIEVIPEIEFPAHSDEVFIGYPELCCTGKPYTSGEFCAGNERTYTFMENVLTEIIDLFPSEYIHIGGDEARKIAWKTCSKCQTLMEKEGLKDLEELQCYMIARMEAFLTSKGKRMIGWDEVLNNHLAPTSTIISYRGQETASEAANRGYNVVFTPGAALYFDWYQATPETQPRAMIGYSPIKKVYSIYPVAADSITALHNEELIQGKQLKPNSVQWVRPEKMKYVVGVQGCAWTEFMNDEKQLEYMIFPRLLAVAEMAWTQEKKRDWQDFKPRMNAHIPQLQARGINTSTLTDEIELTTRLLKPGKMEVVLDTEKYPVEIRYTLDGTNPTMSSLKYEKPFVIHDSVVVKAAIFREERMVEPILVQKVGVIEEITNYFEYIEPEHWKELNL</sequence>
<dbReference type="EC" id="3.2.1.52" evidence="3"/>
<dbReference type="Pfam" id="PF02838">
    <property type="entry name" value="Glyco_hydro_20b"/>
    <property type="match status" value="1"/>
</dbReference>
<dbReference type="SUPFAM" id="SSF55545">
    <property type="entry name" value="beta-N-acetylhexosaminidase-like domain"/>
    <property type="match status" value="1"/>
</dbReference>
<dbReference type="PANTHER" id="PTHR22600:SF57">
    <property type="entry name" value="BETA-N-ACETYLHEXOSAMINIDASE"/>
    <property type="match status" value="1"/>
</dbReference>
<dbReference type="GO" id="GO:0004563">
    <property type="term" value="F:beta-N-acetylhexosaminidase activity"/>
    <property type="evidence" value="ECO:0007669"/>
    <property type="project" value="UniProtKB-EC"/>
</dbReference>
<name>A0A174UKA4_9BACE</name>
<dbReference type="SUPFAM" id="SSF51445">
    <property type="entry name" value="(Trans)glycosidases"/>
    <property type="match status" value="1"/>
</dbReference>
<dbReference type="InterPro" id="IPR015882">
    <property type="entry name" value="HEX_bac_N"/>
</dbReference>
<evidence type="ECO:0000259" key="7">
    <source>
        <dbReference type="Pfam" id="PF00728"/>
    </source>
</evidence>
<dbReference type="GO" id="GO:0005975">
    <property type="term" value="P:carbohydrate metabolic process"/>
    <property type="evidence" value="ECO:0007669"/>
    <property type="project" value="InterPro"/>
</dbReference>
<feature type="active site" description="Proton donor" evidence="6">
    <location>
        <position position="304"/>
    </location>
</feature>
<dbReference type="GO" id="GO:0016020">
    <property type="term" value="C:membrane"/>
    <property type="evidence" value="ECO:0007669"/>
    <property type="project" value="TreeGrafter"/>
</dbReference>
<evidence type="ECO:0000256" key="4">
    <source>
        <dbReference type="ARBA" id="ARBA00022801"/>
    </source>
</evidence>
<dbReference type="InterPro" id="IPR025705">
    <property type="entry name" value="Beta_hexosaminidase_sua/sub"/>
</dbReference>
<dbReference type="AlphaFoldDB" id="A0A174UKA4"/>
<dbReference type="PANTHER" id="PTHR22600">
    <property type="entry name" value="BETA-HEXOSAMINIDASE"/>
    <property type="match status" value="1"/>
</dbReference>
<evidence type="ECO:0000256" key="2">
    <source>
        <dbReference type="ARBA" id="ARBA00006285"/>
    </source>
</evidence>
<dbReference type="InterPro" id="IPR026876">
    <property type="entry name" value="Fn3_assoc_repeat"/>
</dbReference>
<protein>
    <recommendedName>
        <fullName evidence="3">beta-N-acetylhexosaminidase</fullName>
        <ecNumber evidence="3">3.2.1.52</ecNumber>
    </recommendedName>
</protein>
<dbReference type="InterPro" id="IPR015883">
    <property type="entry name" value="Glyco_hydro_20_cat"/>
</dbReference>
<accession>A0A174UKA4</accession>
<dbReference type="Proteomes" id="UP000095657">
    <property type="component" value="Unassembled WGS sequence"/>
</dbReference>
<dbReference type="RefSeq" id="WP_172681120.1">
    <property type="nucleotide sequence ID" value="NZ_CZAI01000016.1"/>
</dbReference>
<dbReference type="Pfam" id="PF13287">
    <property type="entry name" value="Fn3_assoc"/>
    <property type="match status" value="1"/>
</dbReference>
<gene>
    <name evidence="9" type="primary">exo I_12</name>
    <name evidence="9" type="ORF">ERS852494_04277</name>
</gene>
<dbReference type="InterPro" id="IPR029018">
    <property type="entry name" value="Hex-like_dom2"/>
</dbReference>
<evidence type="ECO:0000313" key="10">
    <source>
        <dbReference type="Proteomes" id="UP000095657"/>
    </source>
</evidence>
<reference evidence="9 10" key="1">
    <citation type="submission" date="2015-09" db="EMBL/GenBank/DDBJ databases">
        <authorList>
            <consortium name="Pathogen Informatics"/>
        </authorList>
    </citation>
    <scope>NUCLEOTIDE SEQUENCE [LARGE SCALE GENOMIC DNA]</scope>
    <source>
        <strain evidence="9 10">2789STDY5834880</strain>
    </source>
</reference>
<dbReference type="GO" id="GO:0030203">
    <property type="term" value="P:glycosaminoglycan metabolic process"/>
    <property type="evidence" value="ECO:0007669"/>
    <property type="project" value="TreeGrafter"/>
</dbReference>
<keyword evidence="5 9" id="KW-0326">Glycosidase</keyword>
<dbReference type="Gene3D" id="3.30.379.10">
    <property type="entry name" value="Chitobiase/beta-hexosaminidase domain 2-like"/>
    <property type="match status" value="1"/>
</dbReference>
<proteinExistence type="inferred from homology"/>
<dbReference type="CDD" id="cd06563">
    <property type="entry name" value="GH20_chitobiase-like"/>
    <property type="match status" value="1"/>
</dbReference>
<dbReference type="InterPro" id="IPR017853">
    <property type="entry name" value="GH"/>
</dbReference>
<keyword evidence="4 9" id="KW-0378">Hydrolase</keyword>
<dbReference type="Pfam" id="PF00728">
    <property type="entry name" value="Glyco_hydro_20"/>
    <property type="match status" value="1"/>
</dbReference>
<dbReference type="STRING" id="47678.ERS852494_04277"/>
<evidence type="ECO:0000313" key="9">
    <source>
        <dbReference type="EMBL" id="CUQ20175.1"/>
    </source>
</evidence>
<evidence type="ECO:0000256" key="5">
    <source>
        <dbReference type="ARBA" id="ARBA00023295"/>
    </source>
</evidence>
<organism evidence="9 10">
    <name type="scientific">Bacteroides caccae</name>
    <dbReference type="NCBI Taxonomy" id="47678"/>
    <lineage>
        <taxon>Bacteria</taxon>
        <taxon>Pseudomonadati</taxon>
        <taxon>Bacteroidota</taxon>
        <taxon>Bacteroidia</taxon>
        <taxon>Bacteroidales</taxon>
        <taxon>Bacteroidaceae</taxon>
        <taxon>Bacteroides</taxon>
    </lineage>
</organism>
<evidence type="ECO:0000259" key="8">
    <source>
        <dbReference type="Pfam" id="PF02838"/>
    </source>
</evidence>
<feature type="domain" description="Beta-hexosaminidase bacterial type N-terminal" evidence="8">
    <location>
        <begin position="70"/>
        <end position="127"/>
    </location>
</feature>
<evidence type="ECO:0000256" key="1">
    <source>
        <dbReference type="ARBA" id="ARBA00001231"/>
    </source>
</evidence>
<dbReference type="Gene3D" id="3.20.20.80">
    <property type="entry name" value="Glycosidases"/>
    <property type="match status" value="1"/>
</dbReference>
<evidence type="ECO:0000256" key="6">
    <source>
        <dbReference type="PIRSR" id="PIRSR625705-1"/>
    </source>
</evidence>
<dbReference type="PROSITE" id="PS51257">
    <property type="entry name" value="PROKAR_LIPOPROTEIN"/>
    <property type="match status" value="1"/>
</dbReference>
<evidence type="ECO:0000256" key="3">
    <source>
        <dbReference type="ARBA" id="ARBA00012663"/>
    </source>
</evidence>